<reference evidence="1" key="1">
    <citation type="submission" date="2022-02" db="EMBL/GenBank/DDBJ databases">
        <title>Plant Genome Project.</title>
        <authorList>
            <person name="Zhang R.-G."/>
        </authorList>
    </citation>
    <scope>NUCLEOTIDE SEQUENCE</scope>
    <source>
        <strain evidence="1">AT1</strain>
    </source>
</reference>
<evidence type="ECO:0000313" key="1">
    <source>
        <dbReference type="EMBL" id="KAI8573758.1"/>
    </source>
</evidence>
<dbReference type="Proteomes" id="UP001062846">
    <property type="component" value="Chromosome 1"/>
</dbReference>
<dbReference type="EMBL" id="CM046388">
    <property type="protein sequence ID" value="KAI8573758.1"/>
    <property type="molecule type" value="Genomic_DNA"/>
</dbReference>
<accession>A0ACC0QAJ6</accession>
<organism evidence="1 2">
    <name type="scientific">Rhododendron molle</name>
    <name type="common">Chinese azalea</name>
    <name type="synonym">Azalea mollis</name>
    <dbReference type="NCBI Taxonomy" id="49168"/>
    <lineage>
        <taxon>Eukaryota</taxon>
        <taxon>Viridiplantae</taxon>
        <taxon>Streptophyta</taxon>
        <taxon>Embryophyta</taxon>
        <taxon>Tracheophyta</taxon>
        <taxon>Spermatophyta</taxon>
        <taxon>Magnoliopsida</taxon>
        <taxon>eudicotyledons</taxon>
        <taxon>Gunneridae</taxon>
        <taxon>Pentapetalae</taxon>
        <taxon>asterids</taxon>
        <taxon>Ericales</taxon>
        <taxon>Ericaceae</taxon>
        <taxon>Ericoideae</taxon>
        <taxon>Rhodoreae</taxon>
        <taxon>Rhododendron</taxon>
    </lineage>
</organism>
<name>A0ACC0QAJ6_RHOML</name>
<comment type="caution">
    <text evidence="1">The sequence shown here is derived from an EMBL/GenBank/DDBJ whole genome shotgun (WGS) entry which is preliminary data.</text>
</comment>
<protein>
    <submittedName>
        <fullName evidence="1">Uncharacterized protein</fullName>
    </submittedName>
</protein>
<keyword evidence="2" id="KW-1185">Reference proteome</keyword>
<evidence type="ECO:0000313" key="2">
    <source>
        <dbReference type="Proteomes" id="UP001062846"/>
    </source>
</evidence>
<gene>
    <name evidence="1" type="ORF">RHMOL_Rhmol01G0301100</name>
</gene>
<sequence length="448" mass="52057">MELPRFVLFKSLKDNKYLGHTSDGYGSFIRVDNLSLDAKHEVVMAKCGGGLVHIRHCRTGKYLRRYLDSDGVGDNFKLGGNLQKKYSDMKYFFVVDWVWLLNKYLKDAAIGEMKMRTLPRFVVFKSAHNNKYLCCDEYDPNGPNLLRFIKEDAMSQNSKHEVMMAKRGDGLVHIRCCSTGKYWRRRLEDNSWIAAKADKPEEDLSKWSCTLFWPCYDSKEDDNGVQLEHSQLGFHPMMINIKYRRRMETRLQTSSTRHAEYSYNTYLSLDVAQVCAVQGGRDRERKWSCPEDLSLDVKHEVVMAKCGGGLVHIRHCRTGKYLRRYSEGSTSLVVVADEPEEDQSKWYCTLFKPSPYTKDGVNVVLLQYFHRGEWSFLYRNSDGYFRVEEHLQVSGVGLHFIAVDWVSLMIKLLKDADIEVIVSVGKRKMRTLPRFVVFKSAHNNKYLC</sequence>
<proteinExistence type="predicted"/>